<keyword evidence="4 6" id="KW-1133">Transmembrane helix</keyword>
<feature type="transmembrane region" description="Helical" evidence="6">
    <location>
        <begin position="287"/>
        <end position="306"/>
    </location>
</feature>
<dbReference type="AlphaFoldDB" id="A0A1Y4QT04"/>
<evidence type="ECO:0000313" key="7">
    <source>
        <dbReference type="EMBL" id="OUQ08446.1"/>
    </source>
</evidence>
<dbReference type="EMBL" id="NFLC01000031">
    <property type="protein sequence ID" value="OUQ08446.1"/>
    <property type="molecule type" value="Genomic_DNA"/>
</dbReference>
<feature type="transmembrane region" description="Helical" evidence="6">
    <location>
        <begin position="75"/>
        <end position="96"/>
    </location>
</feature>
<evidence type="ECO:0000256" key="4">
    <source>
        <dbReference type="ARBA" id="ARBA00022989"/>
    </source>
</evidence>
<name>A0A1Y4QT04_9ENTE</name>
<evidence type="ECO:0000313" key="8">
    <source>
        <dbReference type="Proteomes" id="UP000196074"/>
    </source>
</evidence>
<dbReference type="InterPro" id="IPR036259">
    <property type="entry name" value="MFS_trans_sf"/>
</dbReference>
<evidence type="ECO:0000256" key="3">
    <source>
        <dbReference type="ARBA" id="ARBA00022692"/>
    </source>
</evidence>
<gene>
    <name evidence="7" type="ORF">B5E88_11110</name>
</gene>
<dbReference type="Gene3D" id="1.20.1250.20">
    <property type="entry name" value="MFS general substrate transporter like domains"/>
    <property type="match status" value="1"/>
</dbReference>
<feature type="transmembrane region" description="Helical" evidence="6">
    <location>
        <begin position="46"/>
        <end position="63"/>
    </location>
</feature>
<proteinExistence type="predicted"/>
<dbReference type="Proteomes" id="UP000196074">
    <property type="component" value="Unassembled WGS sequence"/>
</dbReference>
<dbReference type="RefSeq" id="WP_087216034.1">
    <property type="nucleotide sequence ID" value="NZ_NFLC01000031.1"/>
</dbReference>
<evidence type="ECO:0000256" key="1">
    <source>
        <dbReference type="ARBA" id="ARBA00004651"/>
    </source>
</evidence>
<feature type="transmembrane region" description="Helical" evidence="6">
    <location>
        <begin position="102"/>
        <end position="121"/>
    </location>
</feature>
<keyword evidence="2" id="KW-1003">Cell membrane</keyword>
<evidence type="ECO:0000256" key="2">
    <source>
        <dbReference type="ARBA" id="ARBA00022475"/>
    </source>
</evidence>
<organism evidence="7 8">
    <name type="scientific">Enterococcus cecorum</name>
    <dbReference type="NCBI Taxonomy" id="44008"/>
    <lineage>
        <taxon>Bacteria</taxon>
        <taxon>Bacillati</taxon>
        <taxon>Bacillota</taxon>
        <taxon>Bacilli</taxon>
        <taxon>Lactobacillales</taxon>
        <taxon>Enterococcaceae</taxon>
        <taxon>Enterococcus</taxon>
    </lineage>
</organism>
<keyword evidence="5 6" id="KW-0472">Membrane</keyword>
<dbReference type="SUPFAM" id="SSF103473">
    <property type="entry name" value="MFS general substrate transporter"/>
    <property type="match status" value="1"/>
</dbReference>
<feature type="transmembrane region" description="Helical" evidence="6">
    <location>
        <begin position="344"/>
        <end position="365"/>
    </location>
</feature>
<feature type="transmembrane region" description="Helical" evidence="6">
    <location>
        <begin position="312"/>
        <end position="332"/>
    </location>
</feature>
<comment type="caution">
    <text evidence="7">The sequence shown here is derived from an EMBL/GenBank/DDBJ whole genome shotgun (WGS) entry which is preliminary data.</text>
</comment>
<comment type="subcellular location">
    <subcellularLocation>
        <location evidence="1">Cell membrane</location>
        <topology evidence="1">Multi-pass membrane protein</topology>
    </subcellularLocation>
</comment>
<evidence type="ECO:0000256" key="5">
    <source>
        <dbReference type="ARBA" id="ARBA00023136"/>
    </source>
</evidence>
<feature type="transmembrane region" description="Helical" evidence="6">
    <location>
        <begin position="371"/>
        <end position="392"/>
    </location>
</feature>
<evidence type="ECO:0000256" key="6">
    <source>
        <dbReference type="SAM" id="Phobius"/>
    </source>
</evidence>
<dbReference type="GO" id="GO:0005886">
    <property type="term" value="C:plasma membrane"/>
    <property type="evidence" value="ECO:0007669"/>
    <property type="project" value="UniProtKB-SubCell"/>
</dbReference>
<sequence>MKFSHYTANFKHLILGRSVRNIADSFYLVALSLGLVAVYHIDAANLSLFTLVGMLPNLFSFLYGTYLHQLKKDKAWLLTFQTAQLFIMLSIIATLYFHGSIYLMYGLNFLFSLTTSLLNTIQMKVIPATLDNNDELINASIDIQYVASNVIDIISNFIASVLLTFLSYLLLMDLSIPFFIGAIYFMFRLKIKDAYFANENEDDDEAEEQRIRTKQSLQEFFSEKRASFIICTEAVLSGGTDLLLTLAPLYLLAEKIPLTYLGIVIATRRTADLLGAMVAPKIKMNPYHFFSVDYMISGLALLLIFIVPQPLLKLVCLFVAFFVIGISGNIFEKMVYEAYDHSKMALIFSVISSLYTVFGILFLLVPTVYDNIIVLGIVINVATILVGLSLYVRNRNYPTNRKSI</sequence>
<dbReference type="PANTHER" id="PTHR23513:SF6">
    <property type="entry name" value="MAJOR FACILITATOR SUPERFAMILY ASSOCIATED DOMAIN-CONTAINING PROTEIN"/>
    <property type="match status" value="1"/>
</dbReference>
<dbReference type="PANTHER" id="PTHR23513">
    <property type="entry name" value="INTEGRAL MEMBRANE EFFLUX PROTEIN-RELATED"/>
    <property type="match status" value="1"/>
</dbReference>
<protein>
    <submittedName>
        <fullName evidence="7">MFS transporter</fullName>
    </submittedName>
</protein>
<feature type="transmembrane region" description="Helical" evidence="6">
    <location>
        <begin position="21"/>
        <end position="40"/>
    </location>
</feature>
<accession>A0A1Y4QT04</accession>
<feature type="transmembrane region" description="Helical" evidence="6">
    <location>
        <begin position="165"/>
        <end position="187"/>
    </location>
</feature>
<reference evidence="8" key="1">
    <citation type="submission" date="2017-04" db="EMBL/GenBank/DDBJ databases">
        <title>Function of individual gut microbiota members based on whole genome sequencing of pure cultures obtained from chicken caecum.</title>
        <authorList>
            <person name="Medvecky M."/>
            <person name="Cejkova D."/>
            <person name="Polansky O."/>
            <person name="Karasova D."/>
            <person name="Kubasova T."/>
            <person name="Cizek A."/>
            <person name="Rychlik I."/>
        </authorList>
    </citation>
    <scope>NUCLEOTIDE SEQUENCE [LARGE SCALE GENOMIC DNA]</scope>
    <source>
        <strain evidence="8">An144</strain>
    </source>
</reference>
<keyword evidence="3 6" id="KW-0812">Transmembrane</keyword>